<sequence>MGPGIREYPFPLRAGSLQNEAPAHEILEGKGMVTSSGGKSHPSAKEIKKSPPHIRPSPSRLGKNISAATEKTSCHATEHKQTTLHYKEKNQLFENLQQNRTTNVCTSSYKAPRLKKEPLVRKYYEAGWSKIPSVFKDASWSDSSGAEDGLTQSFCCKQKGNLERNSGGHSAEAAPYSPGYQSVSADAMFLDFESMRIMKDDSDQDSASDLSDSERIPIPPSPCTPPELNLRAEEIDPLCFEHLFDTKFKQPDYYYPDFLPPPFNTWDLKGLVAFVHTECKSETRPEPSGTLEKYVDRLLELEWLQMQTIQAEKGKAAKTRPQTAPGALRTLKSPGKNKPLHSPFPQKQLTVHEGFPRIFSGQQGHRRELHGEGPSQVVPHDGQLKTVEATCGFSARPRRPCEAKKRPTAKQPLVSKHPSESSSMIQGAGNIRPPKQPSSFHGSAVPLKGLPAHACPNPKKNGNAGNYVPAKKVSADKKLKANGTKQTPCKFK</sequence>
<dbReference type="KEGG" id="pmua:114599703"/>
<dbReference type="InterPro" id="IPR029266">
    <property type="entry name" value="FAM217"/>
</dbReference>
<reference evidence="2" key="2">
    <citation type="submission" date="2025-08" db="UniProtKB">
        <authorList>
            <consortium name="Ensembl"/>
        </authorList>
    </citation>
    <scope>IDENTIFICATION</scope>
</reference>
<dbReference type="GeneID" id="114599703"/>
<dbReference type="RefSeq" id="XP_028591196.1">
    <property type="nucleotide sequence ID" value="XM_028735363.1"/>
</dbReference>
<proteinExistence type="predicted"/>
<dbReference type="OMA" id="RPSYYAF"/>
<reference evidence="2" key="3">
    <citation type="submission" date="2025-09" db="UniProtKB">
        <authorList>
            <consortium name="Ensembl"/>
        </authorList>
    </citation>
    <scope>IDENTIFICATION</scope>
</reference>
<gene>
    <name evidence="2" type="primary">FAM217B</name>
</gene>
<dbReference type="Pfam" id="PF15344">
    <property type="entry name" value="FAM217"/>
    <property type="match status" value="1"/>
</dbReference>
<feature type="compositionally biased region" description="Polar residues" evidence="1">
    <location>
        <begin position="483"/>
        <end position="492"/>
    </location>
</feature>
<evidence type="ECO:0000256" key="1">
    <source>
        <dbReference type="SAM" id="MobiDB-lite"/>
    </source>
</evidence>
<protein>
    <submittedName>
        <fullName evidence="2">Family with sequence similarity 217 member B</fullName>
    </submittedName>
</protein>
<evidence type="ECO:0000313" key="2">
    <source>
        <dbReference type="Ensembl" id="ENSPMRP00000005722.1"/>
    </source>
</evidence>
<dbReference type="CTD" id="63939"/>
<feature type="region of interest" description="Disordered" evidence="1">
    <location>
        <begin position="200"/>
        <end position="228"/>
    </location>
</feature>
<feature type="region of interest" description="Disordered" evidence="1">
    <location>
        <begin position="31"/>
        <end position="62"/>
    </location>
</feature>
<feature type="region of interest" description="Disordered" evidence="1">
    <location>
        <begin position="312"/>
        <end position="346"/>
    </location>
</feature>
<dbReference type="Ensembl" id="ENSPMRT00000006086.1">
    <property type="protein sequence ID" value="ENSPMRP00000005722.1"/>
    <property type="gene ID" value="ENSPMRG00000003885.1"/>
</dbReference>
<reference evidence="2 3" key="1">
    <citation type="journal article" date="2019" name="Proc. Natl. Acad. Sci. U.S.A.">
        <title>Regulatory changes in pterin and carotenoid genes underlie balanced color polymorphisms in the wall lizard.</title>
        <authorList>
            <person name="Andrade P."/>
            <person name="Pinho C."/>
            <person name="Perez I de Lanuza G."/>
            <person name="Afonso S."/>
            <person name="Brejcha J."/>
            <person name="Rubin C.J."/>
            <person name="Wallerman O."/>
            <person name="Pereira P."/>
            <person name="Sabatino S.J."/>
            <person name="Bellati A."/>
            <person name="Pellitteri-Rosa D."/>
            <person name="Bosakova Z."/>
            <person name="Bunikis I."/>
            <person name="Carretero M.A."/>
            <person name="Feiner N."/>
            <person name="Marsik P."/>
            <person name="Pauperio F."/>
            <person name="Salvi D."/>
            <person name="Soler L."/>
            <person name="While G.M."/>
            <person name="Uller T."/>
            <person name="Font E."/>
            <person name="Andersson L."/>
            <person name="Carneiro M."/>
        </authorList>
    </citation>
    <scope>NUCLEOTIDE SEQUENCE</scope>
</reference>
<keyword evidence="3" id="KW-1185">Reference proteome</keyword>
<evidence type="ECO:0000313" key="3">
    <source>
        <dbReference type="Proteomes" id="UP000472272"/>
    </source>
</evidence>
<feature type="region of interest" description="Disordered" evidence="1">
    <location>
        <begin position="398"/>
        <end position="492"/>
    </location>
</feature>
<dbReference type="PANTHER" id="PTHR22145">
    <property type="entry name" value="SI:CH211-266K22.6"/>
    <property type="match status" value="1"/>
</dbReference>
<dbReference type="OrthoDB" id="10027339at2759"/>
<name>A0A670I2S2_PODMU</name>
<dbReference type="Proteomes" id="UP000472272">
    <property type="component" value="Chromosome 6"/>
</dbReference>
<organism evidence="2 3">
    <name type="scientific">Podarcis muralis</name>
    <name type="common">Wall lizard</name>
    <name type="synonym">Lacerta muralis</name>
    <dbReference type="NCBI Taxonomy" id="64176"/>
    <lineage>
        <taxon>Eukaryota</taxon>
        <taxon>Metazoa</taxon>
        <taxon>Chordata</taxon>
        <taxon>Craniata</taxon>
        <taxon>Vertebrata</taxon>
        <taxon>Euteleostomi</taxon>
        <taxon>Lepidosauria</taxon>
        <taxon>Squamata</taxon>
        <taxon>Bifurcata</taxon>
        <taxon>Unidentata</taxon>
        <taxon>Episquamata</taxon>
        <taxon>Laterata</taxon>
        <taxon>Lacertibaenia</taxon>
        <taxon>Lacertidae</taxon>
        <taxon>Podarcis</taxon>
    </lineage>
</organism>
<dbReference type="AlphaFoldDB" id="A0A670I2S2"/>
<accession>A0A670I2S2</accession>
<dbReference type="GeneTree" id="ENSGT00940000154543"/>
<dbReference type="PANTHER" id="PTHR22145:SF3">
    <property type="entry name" value="PROTEIN FAM217B"/>
    <property type="match status" value="1"/>
</dbReference>